<evidence type="ECO:0000256" key="2">
    <source>
        <dbReference type="ARBA" id="ARBA00004236"/>
    </source>
</evidence>
<dbReference type="RefSeq" id="WP_090590921.1">
    <property type="nucleotide sequence ID" value="NZ_LT629688.1"/>
</dbReference>
<evidence type="ECO:0000259" key="14">
    <source>
        <dbReference type="Pfam" id="PF13490"/>
    </source>
</evidence>
<dbReference type="InterPro" id="IPR027383">
    <property type="entry name" value="Znf_put"/>
</dbReference>
<evidence type="ECO:0000256" key="10">
    <source>
        <dbReference type="ARBA" id="ARBA00030803"/>
    </source>
</evidence>
<protein>
    <recommendedName>
        <fullName evidence="10">Regulator of SigK</fullName>
    </recommendedName>
    <alternativeName>
        <fullName evidence="9">Sigma-K anti-sigma factor RskA</fullName>
    </alternativeName>
</protein>
<dbReference type="AlphaFoldDB" id="A0A1G6UB51"/>
<organism evidence="15 16">
    <name type="scientific">Auraticoccus monumenti</name>
    <dbReference type="NCBI Taxonomy" id="675864"/>
    <lineage>
        <taxon>Bacteria</taxon>
        <taxon>Bacillati</taxon>
        <taxon>Actinomycetota</taxon>
        <taxon>Actinomycetes</taxon>
        <taxon>Propionibacteriales</taxon>
        <taxon>Propionibacteriaceae</taxon>
        <taxon>Auraticoccus</taxon>
    </lineage>
</organism>
<feature type="transmembrane region" description="Helical" evidence="12">
    <location>
        <begin position="126"/>
        <end position="146"/>
    </location>
</feature>
<evidence type="ECO:0000256" key="11">
    <source>
        <dbReference type="SAM" id="MobiDB-lite"/>
    </source>
</evidence>
<accession>A0A1G6UB51</accession>
<dbReference type="PANTHER" id="PTHR37461">
    <property type="entry name" value="ANTI-SIGMA-K FACTOR RSKA"/>
    <property type="match status" value="1"/>
</dbReference>
<keyword evidence="4 12" id="KW-0812">Transmembrane</keyword>
<keyword evidence="7 12" id="KW-0472">Membrane</keyword>
<keyword evidence="8" id="KW-0804">Transcription</keyword>
<dbReference type="STRING" id="675864.SAMN04489747_0839"/>
<evidence type="ECO:0000256" key="7">
    <source>
        <dbReference type="ARBA" id="ARBA00023136"/>
    </source>
</evidence>
<comment type="subcellular location">
    <subcellularLocation>
        <location evidence="2">Cell membrane</location>
    </subcellularLocation>
    <subcellularLocation>
        <location evidence="1">Membrane</location>
        <topology evidence="1">Single-pass membrane protein</topology>
    </subcellularLocation>
</comment>
<keyword evidence="3" id="KW-1003">Cell membrane</keyword>
<evidence type="ECO:0000256" key="5">
    <source>
        <dbReference type="ARBA" id="ARBA00022989"/>
    </source>
</evidence>
<evidence type="ECO:0000256" key="1">
    <source>
        <dbReference type="ARBA" id="ARBA00004167"/>
    </source>
</evidence>
<feature type="region of interest" description="Disordered" evidence="11">
    <location>
        <begin position="78"/>
        <end position="113"/>
    </location>
</feature>
<evidence type="ECO:0000259" key="13">
    <source>
        <dbReference type="Pfam" id="PF10099"/>
    </source>
</evidence>
<gene>
    <name evidence="15" type="ORF">SAMN04489747_0839</name>
</gene>
<dbReference type="InterPro" id="IPR041916">
    <property type="entry name" value="Anti_sigma_zinc_sf"/>
</dbReference>
<feature type="domain" description="Putative zinc-finger" evidence="14">
    <location>
        <begin position="6"/>
        <end position="36"/>
    </location>
</feature>
<feature type="domain" description="Anti-sigma K factor RskA C-terminal" evidence="13">
    <location>
        <begin position="130"/>
        <end position="272"/>
    </location>
</feature>
<dbReference type="Proteomes" id="UP000198546">
    <property type="component" value="Chromosome i"/>
</dbReference>
<keyword evidence="5 12" id="KW-1133">Transmembrane helix</keyword>
<keyword evidence="15" id="KW-0862">Zinc</keyword>
<keyword evidence="15" id="KW-0479">Metal-binding</keyword>
<name>A0A1G6UB51_9ACTN</name>
<feature type="compositionally biased region" description="Low complexity" evidence="11">
    <location>
        <begin position="87"/>
        <end position="98"/>
    </location>
</feature>
<dbReference type="EMBL" id="LT629688">
    <property type="protein sequence ID" value="SDD38474.1"/>
    <property type="molecule type" value="Genomic_DNA"/>
</dbReference>
<evidence type="ECO:0000256" key="3">
    <source>
        <dbReference type="ARBA" id="ARBA00022475"/>
    </source>
</evidence>
<evidence type="ECO:0000313" key="15">
    <source>
        <dbReference type="EMBL" id="SDD38474.1"/>
    </source>
</evidence>
<dbReference type="InterPro" id="IPR018764">
    <property type="entry name" value="RskA_C"/>
</dbReference>
<reference evidence="15 16" key="1">
    <citation type="submission" date="2016-10" db="EMBL/GenBank/DDBJ databases">
        <authorList>
            <person name="de Groot N.N."/>
        </authorList>
    </citation>
    <scope>NUCLEOTIDE SEQUENCE [LARGE SCALE GENOMIC DNA]</scope>
    <source>
        <strain evidence="15 16">MON 2.2</strain>
    </source>
</reference>
<evidence type="ECO:0000256" key="9">
    <source>
        <dbReference type="ARBA" id="ARBA00029829"/>
    </source>
</evidence>
<keyword evidence="6" id="KW-0805">Transcription regulation</keyword>
<dbReference type="GO" id="GO:0005886">
    <property type="term" value="C:plasma membrane"/>
    <property type="evidence" value="ECO:0007669"/>
    <property type="project" value="UniProtKB-SubCell"/>
</dbReference>
<evidence type="ECO:0000256" key="8">
    <source>
        <dbReference type="ARBA" id="ARBA00023163"/>
    </source>
</evidence>
<evidence type="ECO:0000256" key="6">
    <source>
        <dbReference type="ARBA" id="ARBA00023015"/>
    </source>
</evidence>
<keyword evidence="16" id="KW-1185">Reference proteome</keyword>
<dbReference type="GO" id="GO:0006417">
    <property type="term" value="P:regulation of translation"/>
    <property type="evidence" value="ECO:0007669"/>
    <property type="project" value="TreeGrafter"/>
</dbReference>
<dbReference type="InterPro" id="IPR051474">
    <property type="entry name" value="Anti-sigma-K/W_factor"/>
</dbReference>
<proteinExistence type="predicted"/>
<evidence type="ECO:0000313" key="16">
    <source>
        <dbReference type="Proteomes" id="UP000198546"/>
    </source>
</evidence>
<sequence>MSHDLHSDVGAYVADALDDDEREAFEAHLPDCPSCRREVTEFRETVSRLSVVSETAPPPALRASVLAAIAQVRPLPPEVQEEPSTSVAPPLVAAAPPRRGLPEEGGTDEGPVDELAVRRQRRVTRLLTGLVAAAVVVALAVGGWAVTLQQRVETIVAESQVRTELLSAPDVEAVSVPLPDGGHVGYTLSRQQDRAILSAAALAETEPGKVYQLWTMQIDEEAGTPIEETVRPNATFTGGEDVSVLFDQVSDTEALAITVEPDTGSTMPTTTPFGVAQV</sequence>
<evidence type="ECO:0000256" key="4">
    <source>
        <dbReference type="ARBA" id="ARBA00022692"/>
    </source>
</evidence>
<dbReference type="PANTHER" id="PTHR37461:SF1">
    <property type="entry name" value="ANTI-SIGMA-K FACTOR RSKA"/>
    <property type="match status" value="1"/>
</dbReference>
<dbReference type="Pfam" id="PF13490">
    <property type="entry name" value="zf-HC2"/>
    <property type="match status" value="1"/>
</dbReference>
<dbReference type="GO" id="GO:0016989">
    <property type="term" value="F:sigma factor antagonist activity"/>
    <property type="evidence" value="ECO:0007669"/>
    <property type="project" value="TreeGrafter"/>
</dbReference>
<dbReference type="Pfam" id="PF10099">
    <property type="entry name" value="RskA_C"/>
    <property type="match status" value="1"/>
</dbReference>
<evidence type="ECO:0000256" key="12">
    <source>
        <dbReference type="SAM" id="Phobius"/>
    </source>
</evidence>
<keyword evidence="15" id="KW-0863">Zinc-finger</keyword>
<dbReference type="Gene3D" id="1.10.10.1320">
    <property type="entry name" value="Anti-sigma factor, zinc-finger domain"/>
    <property type="match status" value="1"/>
</dbReference>
<dbReference type="GO" id="GO:0008270">
    <property type="term" value="F:zinc ion binding"/>
    <property type="evidence" value="ECO:0007669"/>
    <property type="project" value="UniProtKB-KW"/>
</dbReference>
<dbReference type="OrthoDB" id="153510at2"/>